<evidence type="ECO:0000313" key="2">
    <source>
        <dbReference type="EMBL" id="QJS52734.1"/>
    </source>
</evidence>
<protein>
    <submittedName>
        <fullName evidence="2">Uncharacterized protein</fullName>
    </submittedName>
</protein>
<keyword evidence="1" id="KW-1133">Transmembrane helix</keyword>
<keyword evidence="1" id="KW-0812">Transmembrane</keyword>
<name>A0A6M4ST77_CLACD</name>
<geneLocation type="mitochondrion" evidence="2"/>
<feature type="transmembrane region" description="Helical" evidence="1">
    <location>
        <begin position="7"/>
        <end position="25"/>
    </location>
</feature>
<evidence type="ECO:0000256" key="1">
    <source>
        <dbReference type="SAM" id="Phobius"/>
    </source>
</evidence>
<dbReference type="EMBL" id="MN661341">
    <property type="protein sequence ID" value="QJS52734.1"/>
    <property type="molecule type" value="Genomic_DNA"/>
</dbReference>
<keyword evidence="1" id="KW-0472">Membrane</keyword>
<accession>A0A6M4ST77</accession>
<feature type="transmembrane region" description="Helical" evidence="1">
    <location>
        <begin position="45"/>
        <end position="66"/>
    </location>
</feature>
<proteinExistence type="predicted"/>
<sequence>MILFNYLIYFLLFFFFMQTIYLHQYLSNILSTFNNIPFEIFNNSITTYCVIFIIVFLTLLGIVLYAEERTNITVHSLLDTKADLERRTNDNNIALNLVFQLDVPGVGPSPFLIDRNDPTGLRMARLLPNRAGSFKIANGRGGIVYRERANQSTGINSQGDLLINVFNYHLRAVESNRTILSRGLAVQRAAHPTRYTVETVLTILPDYNVNNNPN</sequence>
<gene>
    <name evidence="2" type="primary">ORF214</name>
</gene>
<organism evidence="2">
    <name type="scientific">Cladosporium cladosporioides</name>
    <dbReference type="NCBI Taxonomy" id="29917"/>
    <lineage>
        <taxon>Eukaryota</taxon>
        <taxon>Fungi</taxon>
        <taxon>Dikarya</taxon>
        <taxon>Ascomycota</taxon>
        <taxon>Pezizomycotina</taxon>
        <taxon>Dothideomycetes</taxon>
        <taxon>Dothideomycetidae</taxon>
        <taxon>Cladosporiales</taxon>
        <taxon>Cladosporiaceae</taxon>
        <taxon>Cladosporium</taxon>
    </lineage>
</organism>
<reference evidence="2" key="1">
    <citation type="submission" date="2019-11" db="EMBL/GenBank/DDBJ databases">
        <authorList>
            <person name="Liu Y.F."/>
            <person name="Zhang G.D."/>
            <person name="Wang Y."/>
            <person name="Zhu K.F."/>
            <person name="Yang W.S."/>
            <person name="Wang Y.B."/>
            <person name="Yu H."/>
        </authorList>
    </citation>
    <scope>NUCLEOTIDE SEQUENCE</scope>
    <source>
        <strain evidence="2">YFCC 8621</strain>
    </source>
</reference>
<keyword evidence="2" id="KW-0496">Mitochondrion</keyword>
<reference evidence="2" key="2">
    <citation type="journal article" date="2020" name="Mitochondrial DNA Part B Resour">
        <title>Complete mitochondrial genome of Cladosporium cladosporioides YFCC 8621 isolated from a salt mine in Yunnan, southwestern China.</title>
        <authorList>
            <person name="Liu Y."/>
            <person name="Zhang G."/>
            <person name="Wang Y."/>
            <person name="Zhu K."/>
            <person name="Yang W."/>
            <person name="Wang Y."/>
            <person name="Yu H."/>
        </authorList>
    </citation>
    <scope>NUCLEOTIDE SEQUENCE</scope>
    <source>
        <strain evidence="2">YFCC 8621</strain>
    </source>
</reference>
<dbReference type="AlphaFoldDB" id="A0A6M4ST77"/>